<keyword evidence="7" id="KW-1185">Reference proteome</keyword>
<dbReference type="SMART" id="SM00387">
    <property type="entry name" value="HATPase_c"/>
    <property type="match status" value="1"/>
</dbReference>
<dbReference type="InterPro" id="IPR004358">
    <property type="entry name" value="Sig_transdc_His_kin-like_C"/>
</dbReference>
<dbReference type="InterPro" id="IPR036890">
    <property type="entry name" value="HATPase_C_sf"/>
</dbReference>
<dbReference type="SUPFAM" id="SSF55874">
    <property type="entry name" value="ATPase domain of HSP90 chaperone/DNA topoisomerase II/histidine kinase"/>
    <property type="match status" value="1"/>
</dbReference>
<dbReference type="SMART" id="SM00388">
    <property type="entry name" value="HisKA"/>
    <property type="match status" value="1"/>
</dbReference>
<dbReference type="SUPFAM" id="SSF47384">
    <property type="entry name" value="Homodimeric domain of signal transducing histidine kinase"/>
    <property type="match status" value="1"/>
</dbReference>
<dbReference type="PROSITE" id="PS50109">
    <property type="entry name" value="HIS_KIN"/>
    <property type="match status" value="1"/>
</dbReference>
<keyword evidence="4" id="KW-0472">Membrane</keyword>
<evidence type="ECO:0000256" key="1">
    <source>
        <dbReference type="ARBA" id="ARBA00000085"/>
    </source>
</evidence>
<keyword evidence="3" id="KW-0597">Phosphoprotein</keyword>
<keyword evidence="6" id="KW-0418">Kinase</keyword>
<dbReference type="RefSeq" id="WP_250604334.1">
    <property type="nucleotide sequence ID" value="NZ_JAMOKX010000004.1"/>
</dbReference>
<comment type="catalytic activity">
    <reaction evidence="1">
        <text>ATP + protein L-histidine = ADP + protein N-phospho-L-histidine.</text>
        <dbReference type="EC" id="2.7.13.3"/>
    </reaction>
</comment>
<name>A0ABT0TUJ8_9HELI</name>
<dbReference type="GO" id="GO:0016301">
    <property type="term" value="F:kinase activity"/>
    <property type="evidence" value="ECO:0007669"/>
    <property type="project" value="UniProtKB-KW"/>
</dbReference>
<dbReference type="PANTHER" id="PTHR43547">
    <property type="entry name" value="TWO-COMPONENT HISTIDINE KINASE"/>
    <property type="match status" value="1"/>
</dbReference>
<dbReference type="CDD" id="cd00075">
    <property type="entry name" value="HATPase"/>
    <property type="match status" value="1"/>
</dbReference>
<proteinExistence type="predicted"/>
<evidence type="ECO:0000256" key="2">
    <source>
        <dbReference type="ARBA" id="ARBA00012438"/>
    </source>
</evidence>
<dbReference type="InterPro" id="IPR003594">
    <property type="entry name" value="HATPase_dom"/>
</dbReference>
<evidence type="ECO:0000256" key="3">
    <source>
        <dbReference type="ARBA" id="ARBA00022553"/>
    </source>
</evidence>
<keyword evidence="6" id="KW-0808">Transferase</keyword>
<keyword evidence="4" id="KW-1133">Transmembrane helix</keyword>
<dbReference type="Gene3D" id="1.10.287.130">
    <property type="match status" value="1"/>
</dbReference>
<dbReference type="PRINTS" id="PR00344">
    <property type="entry name" value="BCTRLSENSOR"/>
</dbReference>
<dbReference type="EMBL" id="JAMOKX010000004">
    <property type="protein sequence ID" value="MCL9819589.1"/>
    <property type="molecule type" value="Genomic_DNA"/>
</dbReference>
<comment type="caution">
    <text evidence="6">The sequence shown here is derived from an EMBL/GenBank/DDBJ whole genome shotgun (WGS) entry which is preliminary data.</text>
</comment>
<dbReference type="Pfam" id="PF00512">
    <property type="entry name" value="HisKA"/>
    <property type="match status" value="1"/>
</dbReference>
<dbReference type="InterPro" id="IPR005467">
    <property type="entry name" value="His_kinase_dom"/>
</dbReference>
<organism evidence="6 7">
    <name type="scientific">Helicobacter colisuis</name>
    <dbReference type="NCBI Taxonomy" id="2949739"/>
    <lineage>
        <taxon>Bacteria</taxon>
        <taxon>Pseudomonadati</taxon>
        <taxon>Campylobacterota</taxon>
        <taxon>Epsilonproteobacteria</taxon>
        <taxon>Campylobacterales</taxon>
        <taxon>Helicobacteraceae</taxon>
        <taxon>Helicobacter</taxon>
    </lineage>
</organism>
<keyword evidence="4" id="KW-0812">Transmembrane</keyword>
<feature type="transmembrane region" description="Helical" evidence="4">
    <location>
        <begin position="186"/>
        <end position="209"/>
    </location>
</feature>
<sequence>MNESRKIALKISLLYTITSFIFLIVVFYGWYQKEKQSLIEERTLQLRELAHNLAIYLQEKSQTKPNDLLQLLQESAKELDISFSLNKENGEVIFSALKNPITKRDFRNLLTRKGTPINLKKNHKYADKIIIIEDNVYLVTQRMGGRFWRLVNLELHKKNLHNQPYWRDDFFMIIQDNGILREIHTLWLLIGGSFLLALFGMSVIAYFLVRLSLKPLEEKIEILNRFIKDSTHEINTPLSIILMSIERIKKENLKEQDLQKLQRIKMAANTLEQIYQDLVFYNFSHIQENSLEEIAMDCLLKERISYFEPFYKKKNITITLKTNQSLLKANKNRIIRMVDNLLDNALKYTYNGGNVEVIIDKNTLIIKDNGCGIPKTHLKRIFERYYRYNKDQGGFGIGLALVKKICDSYKIDIQCQSIEKKGTTFILKW</sequence>
<dbReference type="Proteomes" id="UP001057522">
    <property type="component" value="Unassembled WGS sequence"/>
</dbReference>
<dbReference type="CDD" id="cd00082">
    <property type="entry name" value="HisKA"/>
    <property type="match status" value="1"/>
</dbReference>
<evidence type="ECO:0000256" key="4">
    <source>
        <dbReference type="SAM" id="Phobius"/>
    </source>
</evidence>
<dbReference type="InterPro" id="IPR003661">
    <property type="entry name" value="HisK_dim/P_dom"/>
</dbReference>
<protein>
    <recommendedName>
        <fullName evidence="2">histidine kinase</fullName>
        <ecNumber evidence="2">2.7.13.3</ecNumber>
    </recommendedName>
</protein>
<dbReference type="Gene3D" id="3.30.565.10">
    <property type="entry name" value="Histidine kinase-like ATPase, C-terminal domain"/>
    <property type="match status" value="1"/>
</dbReference>
<reference evidence="6" key="1">
    <citation type="submission" date="2022-06" db="EMBL/GenBank/DDBJ databases">
        <title>Helicobacter colisuis sp. nov.</title>
        <authorList>
            <person name="Papic B."/>
            <person name="Gruntar I."/>
        </authorList>
    </citation>
    <scope>NUCLEOTIDE SEQUENCE</scope>
    <source>
        <strain evidence="6">11154-15</strain>
    </source>
</reference>
<accession>A0ABT0TUJ8</accession>
<evidence type="ECO:0000313" key="6">
    <source>
        <dbReference type="EMBL" id="MCL9819589.1"/>
    </source>
</evidence>
<feature type="domain" description="Histidine kinase" evidence="5">
    <location>
        <begin position="229"/>
        <end position="429"/>
    </location>
</feature>
<evidence type="ECO:0000259" key="5">
    <source>
        <dbReference type="PROSITE" id="PS50109"/>
    </source>
</evidence>
<dbReference type="PANTHER" id="PTHR43547:SF2">
    <property type="entry name" value="HYBRID SIGNAL TRANSDUCTION HISTIDINE KINASE C"/>
    <property type="match status" value="1"/>
</dbReference>
<dbReference type="Pfam" id="PF02518">
    <property type="entry name" value="HATPase_c"/>
    <property type="match status" value="1"/>
</dbReference>
<dbReference type="EC" id="2.7.13.3" evidence="2"/>
<evidence type="ECO:0000313" key="7">
    <source>
        <dbReference type="Proteomes" id="UP001057522"/>
    </source>
</evidence>
<feature type="transmembrane region" description="Helical" evidence="4">
    <location>
        <begin position="12"/>
        <end position="31"/>
    </location>
</feature>
<gene>
    <name evidence="6" type="ORF">NCR95_05330</name>
</gene>
<dbReference type="InterPro" id="IPR036097">
    <property type="entry name" value="HisK_dim/P_sf"/>
</dbReference>